<comment type="function">
    <text evidence="6">Has oligopeptidase activity and degrades a variety of small bioactive peptides.</text>
</comment>
<feature type="domain" description="Oligopeptidase F N-terminal" evidence="8">
    <location>
        <begin position="119"/>
        <end position="186"/>
    </location>
</feature>
<dbReference type="CDD" id="cd09608">
    <property type="entry name" value="M3B_PepF"/>
    <property type="match status" value="1"/>
</dbReference>
<proteinExistence type="inferred from homology"/>
<evidence type="ECO:0000256" key="3">
    <source>
        <dbReference type="ARBA" id="ARBA00022801"/>
    </source>
</evidence>
<dbReference type="InterPro" id="IPR001567">
    <property type="entry name" value="Pept_M3A_M3B_dom"/>
</dbReference>
<dbReference type="InterPro" id="IPR013647">
    <property type="entry name" value="OligopepF_N_dom"/>
</dbReference>
<evidence type="ECO:0000256" key="2">
    <source>
        <dbReference type="ARBA" id="ARBA00022723"/>
    </source>
</evidence>
<evidence type="ECO:0000313" key="10">
    <source>
        <dbReference type="Proteomes" id="UP001194714"/>
    </source>
</evidence>
<name>A0ABS0B0Q8_9BACT</name>
<comment type="caution">
    <text evidence="9">The sequence shown here is derived from an EMBL/GenBank/DDBJ whole genome shotgun (WGS) entry which is preliminary data.</text>
</comment>
<evidence type="ECO:0000256" key="6">
    <source>
        <dbReference type="RuleBase" id="RU368091"/>
    </source>
</evidence>
<evidence type="ECO:0000256" key="1">
    <source>
        <dbReference type="ARBA" id="ARBA00022670"/>
    </source>
</evidence>
<comment type="similarity">
    <text evidence="6">Belongs to the peptidase M3B family.</text>
</comment>
<dbReference type="Pfam" id="PF01432">
    <property type="entry name" value="Peptidase_M3"/>
    <property type="match status" value="1"/>
</dbReference>
<evidence type="ECO:0000259" key="7">
    <source>
        <dbReference type="Pfam" id="PF01432"/>
    </source>
</evidence>
<dbReference type="SUPFAM" id="SSF55486">
    <property type="entry name" value="Metalloproteases ('zincins'), catalytic domain"/>
    <property type="match status" value="1"/>
</dbReference>
<comment type="cofactor">
    <cofactor evidence="6">
        <name>Zn(2+)</name>
        <dbReference type="ChEBI" id="CHEBI:29105"/>
    </cofactor>
    <text evidence="6">Binds 1 zinc ion.</text>
</comment>
<dbReference type="Gene3D" id="1.10.1370.20">
    <property type="entry name" value="Oligoendopeptidase f, C-terminal domain"/>
    <property type="match status" value="1"/>
</dbReference>
<dbReference type="GO" id="GO:0016787">
    <property type="term" value="F:hydrolase activity"/>
    <property type="evidence" value="ECO:0007669"/>
    <property type="project" value="UniProtKB-KW"/>
</dbReference>
<sequence>MAKERTEVQNEDTWDVASLYSNLDAWEKEFKELTKNKSEKGSWPQIAEYQGKIREDGAKLASLLQETFNVERKLYELYTYAHLRHDEDVAHELHKDAYDRISLLYYDFQSETAWIQPAILQLPKETLESYLKEDALKEYKVYLEKISALKPYTLSADKEQLLSLAGKALETPQKAFGVFNNADLQFGTIQNEKGEERELTHGTYSLYLQSKDRTLRKNAALHLHQKYGQFENTVSELINGQVQRHIFQAKARNYPSALHAALTPHQISTDVYHNLVETVRKNLSTLHRYVSLRKKLLGYDKLHFYDLYVSLMPQFEKSYTYEEAVQLTLDAVHPLGEEYHRILEKGLGKERWVDRYENARKRSGAYSSGCYDSVPYILLNFHGTLRDVMTLAHEAGHSVHSYCSNKGQPYHYANYPIFVAEVASTFNEELLFRHLMEKATSPQERCYLLNQKIDDVRSTLFRQTQFAEFELTLHSLAEKGIPLTATTLKNSYRKLNQEYYGPDLYIDPEIDVEYLRIPHFYYNFYVYQYATGISAAYALVEKLMKEGESAQKDYLKFLSSGSSRYPVELLEIAGVNMKESGPVQVLIDRFATLVDEFEKEFSSC</sequence>
<dbReference type="PANTHER" id="PTHR11804">
    <property type="entry name" value="PROTEASE M3 THIMET OLIGOPEPTIDASE-RELATED"/>
    <property type="match status" value="1"/>
</dbReference>
<dbReference type="InterPro" id="IPR004438">
    <property type="entry name" value="Peptidase_M3B"/>
</dbReference>
<dbReference type="InterPro" id="IPR045090">
    <property type="entry name" value="Pept_M3A_M3B"/>
</dbReference>
<dbReference type="EMBL" id="JAAEJV010000040">
    <property type="protein sequence ID" value="MBF5059784.1"/>
    <property type="molecule type" value="Genomic_DNA"/>
</dbReference>
<dbReference type="Proteomes" id="UP001194714">
    <property type="component" value="Unassembled WGS sequence"/>
</dbReference>
<keyword evidence="5 6" id="KW-0482">Metalloprotease</keyword>
<organism evidence="9 10">
    <name type="scientific">Candidatus Neptunichlamydia vexilliferae</name>
    <dbReference type="NCBI Taxonomy" id="1651774"/>
    <lineage>
        <taxon>Bacteria</taxon>
        <taxon>Pseudomonadati</taxon>
        <taxon>Chlamydiota</taxon>
        <taxon>Chlamydiia</taxon>
        <taxon>Parachlamydiales</taxon>
        <taxon>Simkaniaceae</taxon>
        <taxon>Candidatus Neptunichlamydia</taxon>
    </lineage>
</organism>
<protein>
    <recommendedName>
        <fullName evidence="6">Oligopeptidase F</fullName>
        <ecNumber evidence="6">3.4.24.-</ecNumber>
    </recommendedName>
</protein>
<evidence type="ECO:0000256" key="4">
    <source>
        <dbReference type="ARBA" id="ARBA00022833"/>
    </source>
</evidence>
<dbReference type="InterPro" id="IPR042088">
    <property type="entry name" value="OligoPept_F_C"/>
</dbReference>
<dbReference type="PANTHER" id="PTHR11804:SF84">
    <property type="entry name" value="SACCHAROLYSIN"/>
    <property type="match status" value="1"/>
</dbReference>
<evidence type="ECO:0000259" key="8">
    <source>
        <dbReference type="Pfam" id="PF08439"/>
    </source>
</evidence>
<dbReference type="Pfam" id="PF08439">
    <property type="entry name" value="Peptidase_M3_N"/>
    <property type="match status" value="1"/>
</dbReference>
<dbReference type="Gene3D" id="1.20.140.70">
    <property type="entry name" value="Oligopeptidase f, N-terminal domain"/>
    <property type="match status" value="1"/>
</dbReference>
<reference evidence="9 10" key="1">
    <citation type="submission" date="2020-01" db="EMBL/GenBank/DDBJ databases">
        <title>Draft genome sequence of Cand. Neptunochlamydia vexilliferae K9.</title>
        <authorList>
            <person name="Schulz F."/>
            <person name="Koestlbacher S."/>
            <person name="Wascher F."/>
            <person name="Pizzetti I."/>
            <person name="Horn M."/>
        </authorList>
    </citation>
    <scope>NUCLEOTIDE SEQUENCE [LARGE SCALE GENOMIC DNA]</scope>
    <source>
        <strain evidence="9 10">K9</strain>
    </source>
</reference>
<evidence type="ECO:0000313" key="9">
    <source>
        <dbReference type="EMBL" id="MBF5059784.1"/>
    </source>
</evidence>
<dbReference type="EC" id="3.4.24.-" evidence="6"/>
<keyword evidence="10" id="KW-1185">Reference proteome</keyword>
<evidence type="ECO:0000256" key="5">
    <source>
        <dbReference type="ARBA" id="ARBA00023049"/>
    </source>
</evidence>
<keyword evidence="3 6" id="KW-0378">Hydrolase</keyword>
<keyword evidence="2 6" id="KW-0479">Metal-binding</keyword>
<dbReference type="Gene3D" id="1.10.287.830">
    <property type="entry name" value="putative peptidase helix hairpin domain like"/>
    <property type="match status" value="1"/>
</dbReference>
<dbReference type="RefSeq" id="WP_194848095.1">
    <property type="nucleotide sequence ID" value="NZ_JAAEJV010000040.1"/>
</dbReference>
<keyword evidence="4 6" id="KW-0862">Zinc</keyword>
<dbReference type="NCBIfam" id="TIGR00181">
    <property type="entry name" value="pepF"/>
    <property type="match status" value="1"/>
</dbReference>
<gene>
    <name evidence="9" type="ORF">NEPTK9_001302</name>
</gene>
<keyword evidence="1 6" id="KW-0645">Protease</keyword>
<feature type="domain" description="Peptidase M3A/M3B catalytic" evidence="7">
    <location>
        <begin position="207"/>
        <end position="583"/>
    </location>
</feature>
<accession>A0ABS0B0Q8</accession>